<gene>
    <name evidence="2" type="ORF">EJ104_05260</name>
</gene>
<protein>
    <submittedName>
        <fullName evidence="2">Uncharacterized protein</fullName>
    </submittedName>
</protein>
<evidence type="ECO:0000313" key="3">
    <source>
        <dbReference type="Proteomes" id="UP000277766"/>
    </source>
</evidence>
<evidence type="ECO:0000256" key="1">
    <source>
        <dbReference type="SAM" id="MobiDB-lite"/>
    </source>
</evidence>
<dbReference type="OrthoDB" id="69311at2"/>
<reference evidence="2 3" key="1">
    <citation type="submission" date="2018-12" db="EMBL/GenBank/DDBJ databases">
        <title>Deinococcus radiophilus ATCC 27603 genome sequencing and assembly.</title>
        <authorList>
            <person name="Maclea K.S."/>
            <person name="Maynard C.R."/>
        </authorList>
    </citation>
    <scope>NUCLEOTIDE SEQUENCE [LARGE SCALE GENOMIC DNA]</scope>
    <source>
        <strain evidence="2 3">ATCC 27603</strain>
    </source>
</reference>
<feature type="region of interest" description="Disordered" evidence="1">
    <location>
        <begin position="104"/>
        <end position="133"/>
    </location>
</feature>
<proteinExistence type="predicted"/>
<dbReference type="Proteomes" id="UP000277766">
    <property type="component" value="Unassembled WGS sequence"/>
</dbReference>
<evidence type="ECO:0000313" key="2">
    <source>
        <dbReference type="EMBL" id="RTR28321.1"/>
    </source>
</evidence>
<name>A0A431VYJ0_9DEIO</name>
<keyword evidence="3" id="KW-1185">Reference proteome</keyword>
<accession>A0A431VYJ0</accession>
<organism evidence="2 3">
    <name type="scientific">Deinococcus radiophilus</name>
    <dbReference type="NCBI Taxonomy" id="32062"/>
    <lineage>
        <taxon>Bacteria</taxon>
        <taxon>Thermotogati</taxon>
        <taxon>Deinococcota</taxon>
        <taxon>Deinococci</taxon>
        <taxon>Deinococcales</taxon>
        <taxon>Deinococcaceae</taxon>
        <taxon>Deinococcus</taxon>
    </lineage>
</organism>
<comment type="caution">
    <text evidence="2">The sequence shown here is derived from an EMBL/GenBank/DDBJ whole genome shotgun (WGS) entry which is preliminary data.</text>
</comment>
<dbReference type="EMBL" id="RXPE01000007">
    <property type="protein sequence ID" value="RTR28321.1"/>
    <property type="molecule type" value="Genomic_DNA"/>
</dbReference>
<feature type="compositionally biased region" description="Polar residues" evidence="1">
    <location>
        <begin position="106"/>
        <end position="126"/>
    </location>
</feature>
<dbReference type="RefSeq" id="WP_126351713.1">
    <property type="nucleotide sequence ID" value="NZ_CP086380.1"/>
</dbReference>
<sequence>MHPRAFGQGKDINVNGQYVGRVIGPDRSTALLDVSVVGKDLAVTATVKSRANGGTYVVKGSRSVYRSTPVQLNLVSEFGEGSCGGFAHKYTAQVTFVEYERGSAPGTVNRSTCQSGEWQPDQQNRGQLELTRK</sequence>
<dbReference type="AlphaFoldDB" id="A0A431VYJ0"/>